<protein>
    <recommendedName>
        <fullName evidence="5">UDP-N-acetylmuramate dehydrogenase</fullName>
        <ecNumber evidence="5">1.3.1.98</ecNumber>
    </recommendedName>
</protein>
<dbReference type="UniPathway" id="UPA00219"/>
<keyword evidence="6" id="KW-0963">Cytoplasm</keyword>
<keyword evidence="8" id="KW-0285">Flavoprotein</keyword>
<evidence type="ECO:0000256" key="16">
    <source>
        <dbReference type="ARBA" id="ARBA00048914"/>
    </source>
</evidence>
<dbReference type="InterPro" id="IPR016167">
    <property type="entry name" value="FAD-bd_PCMH_sub1"/>
</dbReference>
<keyword evidence="9" id="KW-0274">FAD</keyword>
<keyword evidence="10" id="KW-0521">NADP</keyword>
<dbReference type="InterPro" id="IPR003170">
    <property type="entry name" value="MurB"/>
</dbReference>
<comment type="function">
    <text evidence="2">Cell wall formation.</text>
</comment>
<organism evidence="18">
    <name type="scientific">hydrothermal vent metagenome</name>
    <dbReference type="NCBI Taxonomy" id="652676"/>
    <lineage>
        <taxon>unclassified sequences</taxon>
        <taxon>metagenomes</taxon>
        <taxon>ecological metagenomes</taxon>
    </lineage>
</organism>
<dbReference type="EMBL" id="UOGA01000006">
    <property type="protein sequence ID" value="VAX14726.1"/>
    <property type="molecule type" value="Genomic_DNA"/>
</dbReference>
<dbReference type="GO" id="GO:0008762">
    <property type="term" value="F:UDP-N-acetylmuramate dehydrogenase activity"/>
    <property type="evidence" value="ECO:0007669"/>
    <property type="project" value="UniProtKB-EC"/>
</dbReference>
<evidence type="ECO:0000256" key="3">
    <source>
        <dbReference type="ARBA" id="ARBA00004496"/>
    </source>
</evidence>
<feature type="domain" description="FAD-binding PCMH-type" evidence="17">
    <location>
        <begin position="18"/>
        <end position="183"/>
    </location>
</feature>
<dbReference type="GO" id="GO:0071555">
    <property type="term" value="P:cell wall organization"/>
    <property type="evidence" value="ECO:0007669"/>
    <property type="project" value="UniProtKB-KW"/>
</dbReference>
<dbReference type="InterPro" id="IPR016166">
    <property type="entry name" value="FAD-bd_PCMH"/>
</dbReference>
<keyword evidence="13 18" id="KW-0560">Oxidoreductase</keyword>
<evidence type="ECO:0000313" key="18">
    <source>
        <dbReference type="EMBL" id="VAX14726.1"/>
    </source>
</evidence>
<comment type="pathway">
    <text evidence="4">Cell wall biogenesis; peptidoglycan biosynthesis.</text>
</comment>
<dbReference type="InterPro" id="IPR011601">
    <property type="entry name" value="MurB_C"/>
</dbReference>
<dbReference type="GO" id="GO:0009252">
    <property type="term" value="P:peptidoglycan biosynthetic process"/>
    <property type="evidence" value="ECO:0007669"/>
    <property type="project" value="UniProtKB-UniPathway"/>
</dbReference>
<dbReference type="Gene3D" id="3.90.78.10">
    <property type="entry name" value="UDP-N-acetylenolpyruvoylglucosamine reductase, C-terminal domain"/>
    <property type="match status" value="1"/>
</dbReference>
<comment type="cofactor">
    <cofactor evidence="1">
        <name>FAD</name>
        <dbReference type="ChEBI" id="CHEBI:57692"/>
    </cofactor>
</comment>
<evidence type="ECO:0000256" key="2">
    <source>
        <dbReference type="ARBA" id="ARBA00003921"/>
    </source>
</evidence>
<dbReference type="AlphaFoldDB" id="A0A3B1B8X0"/>
<keyword evidence="15" id="KW-0961">Cell wall biogenesis/degradation</keyword>
<sequence>MTTILRNEPLWNKTTFRIGGLADRLIYPETNVELAKCLEADKTPTVLGGGANMLISDSGIRGDVISLERGFREVSIKNTGGGEVVVTAQAGVRLSRLCAALMSKSVAGLEFATGIPGLIGGALIMNAGTGGSEMKDIVESVTVMTGGGVEKTIQADECGFGYRSSDFPQGCVITEAVLKLREGDADDIKKKIRRIQAERKQRQPLQYPSAGSVFKNPVGDFAGRLIEKAGMKQASVGDAQVSAKHANFIINMNKAKAANVLKLMRIIENKVHEKFGVTLEREIRLVGDFDG</sequence>
<evidence type="ECO:0000256" key="10">
    <source>
        <dbReference type="ARBA" id="ARBA00022857"/>
    </source>
</evidence>
<dbReference type="InterPro" id="IPR006094">
    <property type="entry name" value="Oxid_FAD_bind_N"/>
</dbReference>
<evidence type="ECO:0000256" key="6">
    <source>
        <dbReference type="ARBA" id="ARBA00022490"/>
    </source>
</evidence>
<evidence type="ECO:0000256" key="1">
    <source>
        <dbReference type="ARBA" id="ARBA00001974"/>
    </source>
</evidence>
<dbReference type="InterPro" id="IPR036635">
    <property type="entry name" value="MurB_C_sf"/>
</dbReference>
<dbReference type="NCBIfam" id="TIGR00179">
    <property type="entry name" value="murB"/>
    <property type="match status" value="1"/>
</dbReference>
<evidence type="ECO:0000256" key="11">
    <source>
        <dbReference type="ARBA" id="ARBA00022960"/>
    </source>
</evidence>
<dbReference type="SUPFAM" id="SSF56176">
    <property type="entry name" value="FAD-binding/transporter-associated domain-like"/>
    <property type="match status" value="1"/>
</dbReference>
<dbReference type="PANTHER" id="PTHR21071:SF4">
    <property type="entry name" value="UDP-N-ACETYLENOLPYRUVOYLGLUCOSAMINE REDUCTASE"/>
    <property type="match status" value="1"/>
</dbReference>
<dbReference type="GO" id="GO:0005829">
    <property type="term" value="C:cytosol"/>
    <property type="evidence" value="ECO:0007669"/>
    <property type="project" value="TreeGrafter"/>
</dbReference>
<evidence type="ECO:0000256" key="15">
    <source>
        <dbReference type="ARBA" id="ARBA00023316"/>
    </source>
</evidence>
<dbReference type="InterPro" id="IPR036318">
    <property type="entry name" value="FAD-bd_PCMH-like_sf"/>
</dbReference>
<name>A0A3B1B8X0_9ZZZZ</name>
<evidence type="ECO:0000259" key="17">
    <source>
        <dbReference type="PROSITE" id="PS51387"/>
    </source>
</evidence>
<dbReference type="NCBIfam" id="NF010480">
    <property type="entry name" value="PRK13905.1"/>
    <property type="match status" value="1"/>
</dbReference>
<evidence type="ECO:0000256" key="8">
    <source>
        <dbReference type="ARBA" id="ARBA00022630"/>
    </source>
</evidence>
<reference evidence="18" key="1">
    <citation type="submission" date="2018-06" db="EMBL/GenBank/DDBJ databases">
        <authorList>
            <person name="Zhirakovskaya E."/>
        </authorList>
    </citation>
    <scope>NUCLEOTIDE SEQUENCE</scope>
</reference>
<gene>
    <name evidence="18" type="ORF">MNBD_NITROSPINAE04-1705</name>
</gene>
<dbReference type="EC" id="1.3.1.98" evidence="5"/>
<dbReference type="GO" id="GO:0051301">
    <property type="term" value="P:cell division"/>
    <property type="evidence" value="ECO:0007669"/>
    <property type="project" value="UniProtKB-KW"/>
</dbReference>
<evidence type="ECO:0000256" key="9">
    <source>
        <dbReference type="ARBA" id="ARBA00022827"/>
    </source>
</evidence>
<proteinExistence type="inferred from homology"/>
<evidence type="ECO:0000256" key="14">
    <source>
        <dbReference type="ARBA" id="ARBA00023306"/>
    </source>
</evidence>
<dbReference type="GO" id="GO:0008360">
    <property type="term" value="P:regulation of cell shape"/>
    <property type="evidence" value="ECO:0007669"/>
    <property type="project" value="UniProtKB-KW"/>
</dbReference>
<keyword evidence="7" id="KW-0132">Cell division</keyword>
<comment type="catalytic activity">
    <reaction evidence="16">
        <text>UDP-N-acetyl-alpha-D-muramate + NADP(+) = UDP-N-acetyl-3-O-(1-carboxyvinyl)-alpha-D-glucosamine + NADPH + H(+)</text>
        <dbReference type="Rhea" id="RHEA:12248"/>
        <dbReference type="ChEBI" id="CHEBI:15378"/>
        <dbReference type="ChEBI" id="CHEBI:57783"/>
        <dbReference type="ChEBI" id="CHEBI:58349"/>
        <dbReference type="ChEBI" id="CHEBI:68483"/>
        <dbReference type="ChEBI" id="CHEBI:70757"/>
        <dbReference type="EC" id="1.3.1.98"/>
    </reaction>
</comment>
<evidence type="ECO:0000256" key="5">
    <source>
        <dbReference type="ARBA" id="ARBA00012518"/>
    </source>
</evidence>
<evidence type="ECO:0000256" key="13">
    <source>
        <dbReference type="ARBA" id="ARBA00023002"/>
    </source>
</evidence>
<dbReference type="Gene3D" id="3.30.465.10">
    <property type="match status" value="1"/>
</dbReference>
<dbReference type="Pfam" id="PF01565">
    <property type="entry name" value="FAD_binding_4"/>
    <property type="match status" value="1"/>
</dbReference>
<dbReference type="SUPFAM" id="SSF56194">
    <property type="entry name" value="Uridine diphospho-N-Acetylenolpyruvylglucosamine reductase, MurB, C-terminal domain"/>
    <property type="match status" value="1"/>
</dbReference>
<dbReference type="GO" id="GO:0071949">
    <property type="term" value="F:FAD binding"/>
    <property type="evidence" value="ECO:0007669"/>
    <property type="project" value="InterPro"/>
</dbReference>
<dbReference type="Gene3D" id="3.30.43.10">
    <property type="entry name" value="Uridine Diphospho-n-acetylenolpyruvylglucosamine Reductase, domain 2"/>
    <property type="match status" value="1"/>
</dbReference>
<keyword evidence="12" id="KW-0573">Peptidoglycan synthesis</keyword>
<evidence type="ECO:0000256" key="4">
    <source>
        <dbReference type="ARBA" id="ARBA00004752"/>
    </source>
</evidence>
<dbReference type="PROSITE" id="PS51387">
    <property type="entry name" value="FAD_PCMH"/>
    <property type="match status" value="1"/>
</dbReference>
<dbReference type="PANTHER" id="PTHR21071">
    <property type="entry name" value="UDP-N-ACETYLENOLPYRUVOYLGLUCOSAMINE REDUCTASE"/>
    <property type="match status" value="1"/>
</dbReference>
<keyword evidence="14" id="KW-0131">Cell cycle</keyword>
<keyword evidence="11" id="KW-0133">Cell shape</keyword>
<accession>A0A3B1B8X0</accession>
<comment type="subcellular location">
    <subcellularLocation>
        <location evidence="3">Cytoplasm</location>
    </subcellularLocation>
</comment>
<dbReference type="InterPro" id="IPR016169">
    <property type="entry name" value="FAD-bd_PCMH_sub2"/>
</dbReference>
<dbReference type="HAMAP" id="MF_00037">
    <property type="entry name" value="MurB"/>
    <property type="match status" value="1"/>
</dbReference>
<evidence type="ECO:0000256" key="7">
    <source>
        <dbReference type="ARBA" id="ARBA00022618"/>
    </source>
</evidence>
<evidence type="ECO:0000256" key="12">
    <source>
        <dbReference type="ARBA" id="ARBA00022984"/>
    </source>
</evidence>
<dbReference type="Pfam" id="PF02873">
    <property type="entry name" value="MurB_C"/>
    <property type="match status" value="1"/>
</dbReference>